<protein>
    <submittedName>
        <fullName evidence="1">Uncharacterized protein</fullName>
    </submittedName>
</protein>
<dbReference type="Proteomes" id="UP001221757">
    <property type="component" value="Unassembled WGS sequence"/>
</dbReference>
<sequence length="184" mass="20893">MSCCCLPPELWDRIIRAAVVVQSRDFFDWEPEVLKKSTIQDLKSFSLVSQVLLFPAQSLLFRDIGCMTLTADSWHQDELSCWRRLAAMFKCSPHLMGHIRHLSITAHYEILSLVSAINLSRLRIIRISSGENRAAGEATSGLIPDIISESVRHIHLSEFYSLSYTTLTRILEKPRALEGRAPII</sequence>
<comment type="caution">
    <text evidence="1">The sequence shown here is derived from an EMBL/GenBank/DDBJ whole genome shotgun (WGS) entry which is preliminary data.</text>
</comment>
<dbReference type="AlphaFoldDB" id="A0AAD7G7V2"/>
<evidence type="ECO:0000313" key="1">
    <source>
        <dbReference type="EMBL" id="KAJ7676153.1"/>
    </source>
</evidence>
<proteinExistence type="predicted"/>
<name>A0AAD7G7V2_MYCRO</name>
<evidence type="ECO:0000313" key="2">
    <source>
        <dbReference type="Proteomes" id="UP001221757"/>
    </source>
</evidence>
<dbReference type="EMBL" id="JARKIE010000146">
    <property type="protein sequence ID" value="KAJ7676153.1"/>
    <property type="molecule type" value="Genomic_DNA"/>
</dbReference>
<reference evidence="1" key="1">
    <citation type="submission" date="2023-03" db="EMBL/GenBank/DDBJ databases">
        <title>Massive genome expansion in bonnet fungi (Mycena s.s.) driven by repeated elements and novel gene families across ecological guilds.</title>
        <authorList>
            <consortium name="Lawrence Berkeley National Laboratory"/>
            <person name="Harder C.B."/>
            <person name="Miyauchi S."/>
            <person name="Viragh M."/>
            <person name="Kuo A."/>
            <person name="Thoen E."/>
            <person name="Andreopoulos B."/>
            <person name="Lu D."/>
            <person name="Skrede I."/>
            <person name="Drula E."/>
            <person name="Henrissat B."/>
            <person name="Morin E."/>
            <person name="Kohler A."/>
            <person name="Barry K."/>
            <person name="LaButti K."/>
            <person name="Morin E."/>
            <person name="Salamov A."/>
            <person name="Lipzen A."/>
            <person name="Mereny Z."/>
            <person name="Hegedus B."/>
            <person name="Baldrian P."/>
            <person name="Stursova M."/>
            <person name="Weitz H."/>
            <person name="Taylor A."/>
            <person name="Grigoriev I.V."/>
            <person name="Nagy L.G."/>
            <person name="Martin F."/>
            <person name="Kauserud H."/>
        </authorList>
    </citation>
    <scope>NUCLEOTIDE SEQUENCE</scope>
    <source>
        <strain evidence="1">CBHHK067</strain>
    </source>
</reference>
<gene>
    <name evidence="1" type="ORF">B0H17DRAFT_1140127</name>
</gene>
<keyword evidence="2" id="KW-1185">Reference proteome</keyword>
<accession>A0AAD7G7V2</accession>
<organism evidence="1 2">
    <name type="scientific">Mycena rosella</name>
    <name type="common">Pink bonnet</name>
    <name type="synonym">Agaricus rosellus</name>
    <dbReference type="NCBI Taxonomy" id="1033263"/>
    <lineage>
        <taxon>Eukaryota</taxon>
        <taxon>Fungi</taxon>
        <taxon>Dikarya</taxon>
        <taxon>Basidiomycota</taxon>
        <taxon>Agaricomycotina</taxon>
        <taxon>Agaricomycetes</taxon>
        <taxon>Agaricomycetidae</taxon>
        <taxon>Agaricales</taxon>
        <taxon>Marasmiineae</taxon>
        <taxon>Mycenaceae</taxon>
        <taxon>Mycena</taxon>
    </lineage>
</organism>